<dbReference type="PANTHER" id="PTHR11228:SF22">
    <property type="entry name" value="PEPTIDE BIOSYNTHESIS PROTEIN YYDG-RELATED"/>
    <property type="match status" value="1"/>
</dbReference>
<organism evidence="8 9">
    <name type="scientific">Plesiocystis pacifica SIR-1</name>
    <dbReference type="NCBI Taxonomy" id="391625"/>
    <lineage>
        <taxon>Bacteria</taxon>
        <taxon>Pseudomonadati</taxon>
        <taxon>Myxococcota</taxon>
        <taxon>Polyangia</taxon>
        <taxon>Nannocystales</taxon>
        <taxon>Nannocystaceae</taxon>
        <taxon>Plesiocystis</taxon>
    </lineage>
</organism>
<dbReference type="NCBIfam" id="TIGR04085">
    <property type="entry name" value="rSAM_more_4Fe4S"/>
    <property type="match status" value="1"/>
</dbReference>
<keyword evidence="9" id="KW-1185">Reference proteome</keyword>
<sequence length="437" mass="48142">MSTSSDSPARRGPSLPVLDGRGRSDGKLRLPLAEQTRECDTLARPEYAVWELTLRCDLACRHCGSRAGKARPDELSTEEALELVTQMAEMGVQETTVIGGEAYLRADWHRIARALTDAGISTTMTTGGRGLDPERVALAKAAGIQSVSVSIDGLEAEHDYQRNLKGSYAAAMAALDNLAAAGIPRSVNTQLNGSNLRDIEALLEVIATKGIHSWQIQITVAMGRAADHPELLLQPWQMIELMPMAARIARRCRELGIRLWPGSNVGYFGPYEALLRWDHPDGHQTGCEAGTRTLGIEANGDIKGCPSLPTADYVGANVRDHSLRAIWERSSALRFNRERGTEELWGRCASCYYAPICKAGCTWTGHVLFGRRGNNPYCHHRALELLREGRRERVELREAASGDPFDHAIYELIEEPWPEPELSRARAVAESGEGWIR</sequence>
<dbReference type="PROSITE" id="PS51918">
    <property type="entry name" value="RADICAL_SAM"/>
    <property type="match status" value="1"/>
</dbReference>
<feature type="region of interest" description="Disordered" evidence="6">
    <location>
        <begin position="1"/>
        <end position="29"/>
    </location>
</feature>
<evidence type="ECO:0000256" key="3">
    <source>
        <dbReference type="ARBA" id="ARBA00022723"/>
    </source>
</evidence>
<evidence type="ECO:0000256" key="6">
    <source>
        <dbReference type="SAM" id="MobiDB-lite"/>
    </source>
</evidence>
<keyword evidence="2" id="KW-0949">S-adenosyl-L-methionine</keyword>
<gene>
    <name evidence="8" type="ORF">PPSIR1_40645</name>
</gene>
<keyword evidence="5" id="KW-0411">Iron-sulfur</keyword>
<dbReference type="OrthoDB" id="9782387at2"/>
<keyword evidence="4" id="KW-0408">Iron</keyword>
<dbReference type="AlphaFoldDB" id="A6FYQ9"/>
<dbReference type="eggNOG" id="COG0535">
    <property type="taxonomic scope" value="Bacteria"/>
</dbReference>
<dbReference type="InterPro" id="IPR023885">
    <property type="entry name" value="4Fe4S-binding_SPASM_dom"/>
</dbReference>
<dbReference type="RefSeq" id="WP_006969608.1">
    <property type="nucleotide sequence ID" value="NZ_ABCS01000004.1"/>
</dbReference>
<dbReference type="InterPro" id="IPR058240">
    <property type="entry name" value="rSAM_sf"/>
</dbReference>
<evidence type="ECO:0000313" key="9">
    <source>
        <dbReference type="Proteomes" id="UP000005801"/>
    </source>
</evidence>
<name>A6FYQ9_9BACT</name>
<dbReference type="Pfam" id="PF13186">
    <property type="entry name" value="SPASM"/>
    <property type="match status" value="1"/>
</dbReference>
<dbReference type="SFLD" id="SFLDS00029">
    <property type="entry name" value="Radical_SAM"/>
    <property type="match status" value="1"/>
</dbReference>
<dbReference type="InterPro" id="IPR050377">
    <property type="entry name" value="Radical_SAM_PqqE_MftC-like"/>
</dbReference>
<evidence type="ECO:0000256" key="5">
    <source>
        <dbReference type="ARBA" id="ARBA00023014"/>
    </source>
</evidence>
<dbReference type="CDD" id="cd01335">
    <property type="entry name" value="Radical_SAM"/>
    <property type="match status" value="1"/>
</dbReference>
<dbReference type="Pfam" id="PF04055">
    <property type="entry name" value="Radical_SAM"/>
    <property type="match status" value="1"/>
</dbReference>
<evidence type="ECO:0000256" key="1">
    <source>
        <dbReference type="ARBA" id="ARBA00001966"/>
    </source>
</evidence>
<dbReference type="Proteomes" id="UP000005801">
    <property type="component" value="Unassembled WGS sequence"/>
</dbReference>
<dbReference type="Gene3D" id="3.20.20.70">
    <property type="entry name" value="Aldolase class I"/>
    <property type="match status" value="1"/>
</dbReference>
<dbReference type="SFLD" id="SFLDG01067">
    <property type="entry name" value="SPASM/twitch_domain_containing"/>
    <property type="match status" value="1"/>
</dbReference>
<evidence type="ECO:0000313" key="8">
    <source>
        <dbReference type="EMBL" id="EDM81331.1"/>
    </source>
</evidence>
<dbReference type="SUPFAM" id="SSF102114">
    <property type="entry name" value="Radical SAM enzymes"/>
    <property type="match status" value="1"/>
</dbReference>
<evidence type="ECO:0000259" key="7">
    <source>
        <dbReference type="PROSITE" id="PS51918"/>
    </source>
</evidence>
<dbReference type="InterPro" id="IPR013785">
    <property type="entry name" value="Aldolase_TIM"/>
</dbReference>
<comment type="cofactor">
    <cofactor evidence="1">
        <name>[4Fe-4S] cluster</name>
        <dbReference type="ChEBI" id="CHEBI:49883"/>
    </cofactor>
</comment>
<feature type="domain" description="Radical SAM core" evidence="7">
    <location>
        <begin position="42"/>
        <end position="258"/>
    </location>
</feature>
<evidence type="ECO:0000256" key="4">
    <source>
        <dbReference type="ARBA" id="ARBA00023004"/>
    </source>
</evidence>
<dbReference type="PANTHER" id="PTHR11228">
    <property type="entry name" value="RADICAL SAM DOMAIN PROTEIN"/>
    <property type="match status" value="1"/>
</dbReference>
<proteinExistence type="predicted"/>
<accession>A6FYQ9</accession>
<dbReference type="SMART" id="SM00729">
    <property type="entry name" value="Elp3"/>
    <property type="match status" value="1"/>
</dbReference>
<protein>
    <submittedName>
        <fullName evidence="8">Heme biosynthesis protein</fullName>
    </submittedName>
</protein>
<dbReference type="GO" id="GO:0051536">
    <property type="term" value="F:iron-sulfur cluster binding"/>
    <property type="evidence" value="ECO:0007669"/>
    <property type="project" value="UniProtKB-KW"/>
</dbReference>
<dbReference type="InterPro" id="IPR006638">
    <property type="entry name" value="Elp3/MiaA/NifB-like_rSAM"/>
</dbReference>
<dbReference type="EMBL" id="ABCS01000004">
    <property type="protein sequence ID" value="EDM81331.1"/>
    <property type="molecule type" value="Genomic_DNA"/>
</dbReference>
<dbReference type="SFLD" id="SFLDG01386">
    <property type="entry name" value="main_SPASM_domain-containing"/>
    <property type="match status" value="1"/>
</dbReference>
<evidence type="ECO:0000256" key="2">
    <source>
        <dbReference type="ARBA" id="ARBA00022691"/>
    </source>
</evidence>
<reference evidence="8 9" key="1">
    <citation type="submission" date="2007-06" db="EMBL/GenBank/DDBJ databases">
        <authorList>
            <person name="Shimkets L."/>
            <person name="Ferriera S."/>
            <person name="Johnson J."/>
            <person name="Kravitz S."/>
            <person name="Beeson K."/>
            <person name="Sutton G."/>
            <person name="Rogers Y.-H."/>
            <person name="Friedman R."/>
            <person name="Frazier M."/>
            <person name="Venter J.C."/>
        </authorList>
    </citation>
    <scope>NUCLEOTIDE SEQUENCE [LARGE SCALE GENOMIC DNA]</scope>
    <source>
        <strain evidence="8 9">SIR-1</strain>
    </source>
</reference>
<dbReference type="STRING" id="391625.PPSIR1_40645"/>
<dbReference type="GO" id="GO:0046872">
    <property type="term" value="F:metal ion binding"/>
    <property type="evidence" value="ECO:0007669"/>
    <property type="project" value="UniProtKB-KW"/>
</dbReference>
<keyword evidence="3" id="KW-0479">Metal-binding</keyword>
<dbReference type="GO" id="GO:0003824">
    <property type="term" value="F:catalytic activity"/>
    <property type="evidence" value="ECO:0007669"/>
    <property type="project" value="InterPro"/>
</dbReference>
<comment type="caution">
    <text evidence="8">The sequence shown here is derived from an EMBL/GenBank/DDBJ whole genome shotgun (WGS) entry which is preliminary data.</text>
</comment>
<dbReference type="InterPro" id="IPR007197">
    <property type="entry name" value="rSAM"/>
</dbReference>